<evidence type="ECO:0000313" key="1">
    <source>
        <dbReference type="EMBL" id="MBS0029049.1"/>
    </source>
</evidence>
<proteinExistence type="predicted"/>
<reference evidence="1 2" key="1">
    <citation type="submission" date="2021-04" db="EMBL/GenBank/DDBJ databases">
        <title>Chitinophaga sp. nov., isolated from the rhizosphere soil.</title>
        <authorList>
            <person name="He S."/>
        </authorList>
    </citation>
    <scope>NUCLEOTIDE SEQUENCE [LARGE SCALE GENOMIC DNA]</scope>
    <source>
        <strain evidence="1 2">2R12</strain>
    </source>
</reference>
<dbReference type="EMBL" id="JAGTXB010000007">
    <property type="protein sequence ID" value="MBS0029049.1"/>
    <property type="molecule type" value="Genomic_DNA"/>
</dbReference>
<dbReference type="InterPro" id="IPR016024">
    <property type="entry name" value="ARM-type_fold"/>
</dbReference>
<keyword evidence="2" id="KW-1185">Reference proteome</keyword>
<evidence type="ECO:0008006" key="3">
    <source>
        <dbReference type="Google" id="ProtNLM"/>
    </source>
</evidence>
<sequence>MAEELALFDILLSTERSTEDRLGALYDLRPFLESAAAVAKLTEALQVEETIAVKSALLEQLCDIDITRITARDDYFQALAKVACLEPERRLRYLALERLAALAPHLTEIQDILADTLVNDLDTAIQLICIAGLKTVLQPSTDTINRISSFVPVAPALCRGPLLTLVQQLPLPYAEQLSTQFLEPLEQEPIRIHAIQFLAGMPVLQPETLAFLTSRLPEENSLTVRHAILQLLYGMRQIDPVLFAAMFAALQRMPDQPEMLALVTGRLVANPHLQGDFDRLFTQTPSAGLKIRLLTLLQQHPLPHLITSALQDKNPYVREAVLPLLISQFPQHQEQLEPALANAIQTESIVGLRSALIQVMLQTGRKSAQTDNILVALAGAETDHALKTQLAAAVCGVTITPQNRQPLLQLFAEILEGAWYPASLKQQVISRLQTFAYTDDPDLKKNLGLMLEQAKDITELNRIYSLLKTLETDFSQLAPALLRSLYRHIAWYPQQPLDEWVQLLGKLADQHADIRAELLYLVSLTKANWLLKGADKADQTGAFLPAFRQTMQKRNGTQSFMEAERMLADAWNNRTIKKSEVIELYNLLLRTPKSSGILQQLLSIMQQGKLVTPELVGISLDYILVSSDKDGIYQVRKYLEQTGFTEPEYRQKLLSIFTQAHYNRYMQFNMPEIHSKKRYTTLNDWEYSGWICPYPQWPVAALVFTIEPGDLITAIFNELPYDSPEPAATIAYLVLEQLFTNASGVWAKTIYKDITRFEQFLTALHNGCQQLPAGNALADRMRYTFWKKWNDYERLLNGQPVPLHLADAAAEIYIGVCQVLKKLEPNFNGKQFPAILKGMNPAILQQQWPWDNALWEDFEYKYFPKKDPDQEAAIQLFQQAVTALRADQLREGYQLLKDLLERYPHTRQVKEQLTVINNAMRQLEEKFAAE</sequence>
<gene>
    <name evidence="1" type="ORF">KE626_17135</name>
</gene>
<accession>A0ABS5J1H5</accession>
<protein>
    <recommendedName>
        <fullName evidence="3">HEAT repeat-containing protein</fullName>
    </recommendedName>
</protein>
<dbReference type="RefSeq" id="WP_211974143.1">
    <property type="nucleotide sequence ID" value="NZ_CBFHAM010000024.1"/>
</dbReference>
<organism evidence="1 2">
    <name type="scientific">Chitinophaga hostae</name>
    <dbReference type="NCBI Taxonomy" id="2831022"/>
    <lineage>
        <taxon>Bacteria</taxon>
        <taxon>Pseudomonadati</taxon>
        <taxon>Bacteroidota</taxon>
        <taxon>Chitinophagia</taxon>
        <taxon>Chitinophagales</taxon>
        <taxon>Chitinophagaceae</taxon>
        <taxon>Chitinophaga</taxon>
    </lineage>
</organism>
<dbReference type="Proteomes" id="UP000676386">
    <property type="component" value="Unassembled WGS sequence"/>
</dbReference>
<name>A0ABS5J1H5_9BACT</name>
<dbReference type="SUPFAM" id="SSF48371">
    <property type="entry name" value="ARM repeat"/>
    <property type="match status" value="1"/>
</dbReference>
<evidence type="ECO:0000313" key="2">
    <source>
        <dbReference type="Proteomes" id="UP000676386"/>
    </source>
</evidence>
<comment type="caution">
    <text evidence="1">The sequence shown here is derived from an EMBL/GenBank/DDBJ whole genome shotgun (WGS) entry which is preliminary data.</text>
</comment>